<gene>
    <name evidence="1" type="ORF">O1611_g6599</name>
</gene>
<organism evidence="1 2">
    <name type="scientific">Lasiodiplodia mahajangana</name>
    <dbReference type="NCBI Taxonomy" id="1108764"/>
    <lineage>
        <taxon>Eukaryota</taxon>
        <taxon>Fungi</taxon>
        <taxon>Dikarya</taxon>
        <taxon>Ascomycota</taxon>
        <taxon>Pezizomycotina</taxon>
        <taxon>Dothideomycetes</taxon>
        <taxon>Dothideomycetes incertae sedis</taxon>
        <taxon>Botryosphaeriales</taxon>
        <taxon>Botryosphaeriaceae</taxon>
        <taxon>Lasiodiplodia</taxon>
    </lineage>
</organism>
<protein>
    <submittedName>
        <fullName evidence="1">Uncharacterized protein</fullName>
    </submittedName>
</protein>
<proteinExistence type="predicted"/>
<evidence type="ECO:0000313" key="2">
    <source>
        <dbReference type="Proteomes" id="UP001153332"/>
    </source>
</evidence>
<evidence type="ECO:0000313" key="1">
    <source>
        <dbReference type="EMBL" id="KAJ8127037.1"/>
    </source>
</evidence>
<reference evidence="1" key="1">
    <citation type="submission" date="2022-12" db="EMBL/GenBank/DDBJ databases">
        <title>Genome Sequence of Lasiodiplodia mahajangana.</title>
        <authorList>
            <person name="Buettner E."/>
        </authorList>
    </citation>
    <scope>NUCLEOTIDE SEQUENCE</scope>
    <source>
        <strain evidence="1">VT137</strain>
    </source>
</reference>
<sequence>MGRPKSLPREDTLTLTPESLSYNGCNTYLLYMERQKLFATWLVTAAAEFRELVRREPQQPTDTITYSQALRLARIVAHRGTIPPRVISYLNYMLHLRGNWDPGNQKKPKIGATDEPIHVHFLAMVTLRTIRNILALAPAAEEESDASNRPPTKAYSFYPLPGEAFFAWVCFFNDLAVIRAYLRTYWDAYKHAFETLTTRTLITNTAIRLIRGACDTQIEATRHLPGMPEDEGLICEWILHGVTGQAALYKRPRYGDWERYEADWCCHEVLYAIEQSIRVLGFTERDPFQVASLPHGKFKALRYSWAKAVPYGIKRTDIIGDFIFTTCFSLHQLRLFYEKSPEDTGFLPCFDEISMGWLTWEPYLDERKFPLWLAISFQIWVDIMLQLGEYSPTALDDLKEQASDRIDLYRAFFQNSRTEKASKSDKSEGLSVISMIAKCVRKDHFKGKIQSVRDEWGVMLEPMDDFFFLETHPLLCGMQSWWLEQEYRHFEWGQVSLYESIAPAAILYHSMVRSGLVDNGEWPDIDYTIATRTNEIFIHYRNGKPVLKLTDPMLMECLGEQFRDTSSEPSLYDALTQDLINPITCFVSNIFACYFEYGLADYGAPSREQFFGVGLTNKTLDTLLRQSPSSHRRQLMRASLAREGVLNLISVLDLVTTARYYDEELDAFDWFAMHDRCQMFFDKIRDNFMNNYMAFQSELPFHTFPPPILVRGGAMSSGGAPYGLHTNIFASILITLFILPRDNPTGLDYTPRSRSDGPYSLDALYYLLFDKTSFYRTHNLILAALCLNAALIPASAIPLREYLFERWKYGIKRHADILDISVESAAAILRPLFVEEGVIGWVRAVGRQHKHYKKRAPMHPDDVEHYRDLRRRRCRAPWHFMAEEEEEEEEELDSSDGNSSTTIGGNDISDTRLVDYYDIDIASPPWTTGCYSFVSDDETSPEPRRRNTI</sequence>
<keyword evidence="2" id="KW-1185">Reference proteome</keyword>
<name>A0ACC2JI23_9PEZI</name>
<accession>A0ACC2JI23</accession>
<dbReference type="EMBL" id="JAPUUL010001584">
    <property type="protein sequence ID" value="KAJ8127037.1"/>
    <property type="molecule type" value="Genomic_DNA"/>
</dbReference>
<comment type="caution">
    <text evidence="1">The sequence shown here is derived from an EMBL/GenBank/DDBJ whole genome shotgun (WGS) entry which is preliminary data.</text>
</comment>
<dbReference type="Proteomes" id="UP001153332">
    <property type="component" value="Unassembled WGS sequence"/>
</dbReference>